<proteinExistence type="predicted"/>
<evidence type="ECO:0000313" key="4">
    <source>
        <dbReference type="Proteomes" id="UP000664034"/>
    </source>
</evidence>
<keyword evidence="1" id="KW-0732">Signal</keyword>
<keyword evidence="4" id="KW-1185">Reference proteome</keyword>
<sequence length="148" mass="16935">MRPAGLWLVALLALISLNSMESVGNQQKSLKALLDEKKDHRRVVLLYGRQAAQGHLIDQQQIFRAAQSGMDERDIDVIVTLDYEMTEPDRWYLMHNHFNFVPSDDFAGYLIGKDGTMKHKFTKPISTNELFALVDAMPMRKAEKKKGE</sequence>
<evidence type="ECO:0000313" key="3">
    <source>
        <dbReference type="EMBL" id="MBO0936820.1"/>
    </source>
</evidence>
<dbReference type="EMBL" id="JAFMYV010000004">
    <property type="protein sequence ID" value="MBO0936820.1"/>
    <property type="molecule type" value="Genomic_DNA"/>
</dbReference>
<evidence type="ECO:0000256" key="1">
    <source>
        <dbReference type="ARBA" id="ARBA00022729"/>
    </source>
</evidence>
<dbReference type="AlphaFoldDB" id="A0A939K5U1"/>
<accession>A0A939K5U1</accession>
<name>A0A939K5U1_9BACT</name>
<reference evidence="3" key="1">
    <citation type="submission" date="2021-03" db="EMBL/GenBank/DDBJ databases">
        <title>Fibrella sp. HMF5335 genome sequencing and assembly.</title>
        <authorList>
            <person name="Kang H."/>
            <person name="Kim H."/>
            <person name="Bae S."/>
            <person name="Joh K."/>
        </authorList>
    </citation>
    <scope>NUCLEOTIDE SEQUENCE</scope>
    <source>
        <strain evidence="3">HMF5335</strain>
    </source>
</reference>
<dbReference type="InterPro" id="IPR025232">
    <property type="entry name" value="DUF4174"/>
</dbReference>
<feature type="domain" description="DUF4174" evidence="2">
    <location>
        <begin position="34"/>
        <end position="143"/>
    </location>
</feature>
<dbReference type="Proteomes" id="UP000664034">
    <property type="component" value="Unassembled WGS sequence"/>
</dbReference>
<gene>
    <name evidence="3" type="ORF">J2I47_09720</name>
</gene>
<comment type="caution">
    <text evidence="3">The sequence shown here is derived from an EMBL/GenBank/DDBJ whole genome shotgun (WGS) entry which is preliminary data.</text>
</comment>
<protein>
    <submittedName>
        <fullName evidence="3">DUF4174 domain-containing protein</fullName>
    </submittedName>
</protein>
<organism evidence="3 4">
    <name type="scientific">Fibrella rubiginis</name>
    <dbReference type="NCBI Taxonomy" id="2817060"/>
    <lineage>
        <taxon>Bacteria</taxon>
        <taxon>Pseudomonadati</taxon>
        <taxon>Bacteroidota</taxon>
        <taxon>Cytophagia</taxon>
        <taxon>Cytophagales</taxon>
        <taxon>Spirosomataceae</taxon>
        <taxon>Fibrella</taxon>
    </lineage>
</organism>
<dbReference type="Pfam" id="PF13778">
    <property type="entry name" value="DUF4174"/>
    <property type="match status" value="1"/>
</dbReference>
<evidence type="ECO:0000259" key="2">
    <source>
        <dbReference type="Pfam" id="PF13778"/>
    </source>
</evidence>